<dbReference type="Proteomes" id="UP001164929">
    <property type="component" value="Chromosome 2"/>
</dbReference>
<dbReference type="AlphaFoldDB" id="A0AAD6RBR7"/>
<name>A0AAD6RBR7_9ROSI</name>
<protein>
    <submittedName>
        <fullName evidence="1">Uncharacterized protein</fullName>
    </submittedName>
</protein>
<evidence type="ECO:0000313" key="2">
    <source>
        <dbReference type="Proteomes" id="UP001164929"/>
    </source>
</evidence>
<dbReference type="EMBL" id="JAQIZT010000002">
    <property type="protein sequence ID" value="KAJ7006013.1"/>
    <property type="molecule type" value="Genomic_DNA"/>
</dbReference>
<proteinExistence type="predicted"/>
<organism evidence="1 2">
    <name type="scientific">Populus alba x Populus x berolinensis</name>
    <dbReference type="NCBI Taxonomy" id="444605"/>
    <lineage>
        <taxon>Eukaryota</taxon>
        <taxon>Viridiplantae</taxon>
        <taxon>Streptophyta</taxon>
        <taxon>Embryophyta</taxon>
        <taxon>Tracheophyta</taxon>
        <taxon>Spermatophyta</taxon>
        <taxon>Magnoliopsida</taxon>
        <taxon>eudicotyledons</taxon>
        <taxon>Gunneridae</taxon>
        <taxon>Pentapetalae</taxon>
        <taxon>rosids</taxon>
        <taxon>fabids</taxon>
        <taxon>Malpighiales</taxon>
        <taxon>Salicaceae</taxon>
        <taxon>Saliceae</taxon>
        <taxon>Populus</taxon>
    </lineage>
</organism>
<keyword evidence="2" id="KW-1185">Reference proteome</keyword>
<reference evidence="1" key="1">
    <citation type="journal article" date="2023" name="Mol. Ecol. Resour.">
        <title>Chromosome-level genome assembly of a triploid poplar Populus alba 'Berolinensis'.</title>
        <authorList>
            <person name="Chen S."/>
            <person name="Yu Y."/>
            <person name="Wang X."/>
            <person name="Wang S."/>
            <person name="Zhang T."/>
            <person name="Zhou Y."/>
            <person name="He R."/>
            <person name="Meng N."/>
            <person name="Wang Y."/>
            <person name="Liu W."/>
            <person name="Liu Z."/>
            <person name="Liu J."/>
            <person name="Guo Q."/>
            <person name="Huang H."/>
            <person name="Sederoff R.R."/>
            <person name="Wang G."/>
            <person name="Qu G."/>
            <person name="Chen S."/>
        </authorList>
    </citation>
    <scope>NUCLEOTIDE SEQUENCE</scope>
    <source>
        <strain evidence="1">SC-2020</strain>
    </source>
</reference>
<gene>
    <name evidence="1" type="ORF">NC653_005380</name>
</gene>
<sequence>MYLEEGWPRDMVSGLAIWNIWKPRNQRVFGGTEDYNTSPLGPATRMLQDIQRAAEHDDKPAKRSRRVSMVGLKYYPTELEALEEDC</sequence>
<accession>A0AAD6RBR7</accession>
<evidence type="ECO:0000313" key="1">
    <source>
        <dbReference type="EMBL" id="KAJ7006013.1"/>
    </source>
</evidence>
<comment type="caution">
    <text evidence="1">The sequence shown here is derived from an EMBL/GenBank/DDBJ whole genome shotgun (WGS) entry which is preliminary data.</text>
</comment>